<organism evidence="2 3">
    <name type="scientific">Olea europaea subsp. europaea</name>
    <dbReference type="NCBI Taxonomy" id="158383"/>
    <lineage>
        <taxon>Eukaryota</taxon>
        <taxon>Viridiplantae</taxon>
        <taxon>Streptophyta</taxon>
        <taxon>Embryophyta</taxon>
        <taxon>Tracheophyta</taxon>
        <taxon>Spermatophyta</taxon>
        <taxon>Magnoliopsida</taxon>
        <taxon>eudicotyledons</taxon>
        <taxon>Gunneridae</taxon>
        <taxon>Pentapetalae</taxon>
        <taxon>asterids</taxon>
        <taxon>lamiids</taxon>
        <taxon>Lamiales</taxon>
        <taxon>Oleaceae</taxon>
        <taxon>Oleeae</taxon>
        <taxon>Olea</taxon>
    </lineage>
</organism>
<comment type="caution">
    <text evidence="2">The sequence shown here is derived from an EMBL/GenBank/DDBJ whole genome shotgun (WGS) entry which is preliminary data.</text>
</comment>
<protein>
    <submittedName>
        <fullName evidence="2">Uncharacterized protein</fullName>
    </submittedName>
</protein>
<accession>A0A8S0UU77</accession>
<gene>
    <name evidence="2" type="ORF">OLEA9_A104033</name>
</gene>
<feature type="region of interest" description="Disordered" evidence="1">
    <location>
        <begin position="85"/>
        <end position="105"/>
    </location>
</feature>
<proteinExistence type="predicted"/>
<evidence type="ECO:0000256" key="1">
    <source>
        <dbReference type="SAM" id="MobiDB-lite"/>
    </source>
</evidence>
<dbReference type="EMBL" id="CACTIH010009056">
    <property type="protein sequence ID" value="CAA3021565.1"/>
    <property type="molecule type" value="Genomic_DNA"/>
</dbReference>
<keyword evidence="3" id="KW-1185">Reference proteome</keyword>
<sequence>MAIPTPSSLPFSVTLPKVENGLEELRLEEDDGERRSPATASMLFGGGHMTFLVRVSHQCHFSHNEVDPLTTSILLRCRLPCSRVERDGGKEREREEKGGENCEHL</sequence>
<evidence type="ECO:0000313" key="2">
    <source>
        <dbReference type="EMBL" id="CAA3021565.1"/>
    </source>
</evidence>
<dbReference type="Gramene" id="OE9A104033T1">
    <property type="protein sequence ID" value="OE9A104033C1"/>
    <property type="gene ID" value="OE9A104033"/>
</dbReference>
<dbReference type="Proteomes" id="UP000594638">
    <property type="component" value="Unassembled WGS sequence"/>
</dbReference>
<reference evidence="2 3" key="1">
    <citation type="submission" date="2019-12" db="EMBL/GenBank/DDBJ databases">
        <authorList>
            <person name="Alioto T."/>
            <person name="Alioto T."/>
            <person name="Gomez Garrido J."/>
        </authorList>
    </citation>
    <scope>NUCLEOTIDE SEQUENCE [LARGE SCALE GENOMIC DNA]</scope>
</reference>
<name>A0A8S0UU77_OLEEU</name>
<dbReference type="AlphaFoldDB" id="A0A8S0UU77"/>
<evidence type="ECO:0000313" key="3">
    <source>
        <dbReference type="Proteomes" id="UP000594638"/>
    </source>
</evidence>